<protein>
    <submittedName>
        <fullName evidence="2">Uncharacterized protein</fullName>
    </submittedName>
</protein>
<evidence type="ECO:0000313" key="3">
    <source>
        <dbReference type="Proteomes" id="UP000035900"/>
    </source>
</evidence>
<dbReference type="EMBL" id="LFNG01000012">
    <property type="protein sequence ID" value="KMQ70929.1"/>
    <property type="molecule type" value="Genomic_DNA"/>
</dbReference>
<feature type="region of interest" description="Disordered" evidence="1">
    <location>
        <begin position="44"/>
        <end position="63"/>
    </location>
</feature>
<evidence type="ECO:0000256" key="1">
    <source>
        <dbReference type="SAM" id="MobiDB-lite"/>
    </source>
</evidence>
<evidence type="ECO:0000313" key="2">
    <source>
        <dbReference type="EMBL" id="KMQ70929.1"/>
    </source>
</evidence>
<sequence length="63" mass="6841">MKITALEEKLQLVHKITQISCAEKPFLQGKIALEKLLPSTLVPTAGKPDPSSANNKNGLLLFL</sequence>
<organism evidence="2 3">
    <name type="scientific">Chryseobacterium koreense CCUG 49689</name>
    <dbReference type="NCBI Taxonomy" id="1304281"/>
    <lineage>
        <taxon>Bacteria</taxon>
        <taxon>Pseudomonadati</taxon>
        <taxon>Bacteroidota</taxon>
        <taxon>Flavobacteriia</taxon>
        <taxon>Flavobacteriales</taxon>
        <taxon>Weeksellaceae</taxon>
        <taxon>Chryseobacterium group</taxon>
        <taxon>Chryseobacterium</taxon>
    </lineage>
</organism>
<name>A0A0J7IYN9_9FLAO</name>
<reference evidence="2 3" key="1">
    <citation type="journal article" date="2004" name="Int. J. Syst. Evol. Microbiol.">
        <title>Kaistella koreensis gen. nov., sp. nov., a novel member of the Chryseobacterium-Bergeyella-Riemerella branch.</title>
        <authorList>
            <person name="Kim M.K."/>
            <person name="Im W.T."/>
            <person name="Shin Y.K."/>
            <person name="Lim J.H."/>
            <person name="Kim S.H."/>
            <person name="Lee B.C."/>
            <person name="Park M.Y."/>
            <person name="Lee K.Y."/>
            <person name="Lee S.T."/>
        </authorList>
    </citation>
    <scope>NUCLEOTIDE SEQUENCE [LARGE SCALE GENOMIC DNA]</scope>
    <source>
        <strain evidence="2 3">CCUG 49689</strain>
    </source>
</reference>
<keyword evidence="3" id="KW-1185">Reference proteome</keyword>
<comment type="caution">
    <text evidence="2">The sequence shown here is derived from an EMBL/GenBank/DDBJ whole genome shotgun (WGS) entry which is preliminary data.</text>
</comment>
<accession>A0A0J7IYN9</accession>
<dbReference type="AlphaFoldDB" id="A0A0J7IYN9"/>
<dbReference type="Proteomes" id="UP000035900">
    <property type="component" value="Unassembled WGS sequence"/>
</dbReference>
<proteinExistence type="predicted"/>
<gene>
    <name evidence="2" type="ORF">ACM44_09945</name>
</gene>